<dbReference type="STRING" id="314283.MED297_16634"/>
<dbReference type="Pfam" id="PF06073">
    <property type="entry name" value="DUF934"/>
    <property type="match status" value="1"/>
</dbReference>
<accession>A4BHI7</accession>
<reference evidence="1 2" key="1">
    <citation type="submission" date="2006-02" db="EMBL/GenBank/DDBJ databases">
        <authorList>
            <person name="Pinhassi J."/>
            <person name="Pedros-Alio C."/>
            <person name="Ferriera S."/>
            <person name="Johnson J."/>
            <person name="Kravitz S."/>
            <person name="Halpern A."/>
            <person name="Remington K."/>
            <person name="Beeson K."/>
            <person name="Tran B."/>
            <person name="Rogers Y.-H."/>
            <person name="Friedman R."/>
            <person name="Venter J.C."/>
        </authorList>
    </citation>
    <scope>NUCLEOTIDE SEQUENCE [LARGE SCALE GENOMIC DNA]</scope>
    <source>
        <strain evidence="1 2">MED297</strain>
    </source>
</reference>
<evidence type="ECO:0000313" key="2">
    <source>
        <dbReference type="Proteomes" id="UP000005953"/>
    </source>
</evidence>
<gene>
    <name evidence="1" type="ORF">MED297_16634</name>
</gene>
<name>A4BHI7_9GAMM</name>
<dbReference type="AlphaFoldDB" id="A4BHI7"/>
<protein>
    <recommendedName>
        <fullName evidence="3">Oxidoreductase probably involved in sulfite reduction</fullName>
    </recommendedName>
</protein>
<dbReference type="EMBL" id="AAOE01000021">
    <property type="protein sequence ID" value="EAR08385.1"/>
    <property type="molecule type" value="Genomic_DNA"/>
</dbReference>
<evidence type="ECO:0008006" key="3">
    <source>
        <dbReference type="Google" id="ProtNLM"/>
    </source>
</evidence>
<proteinExistence type="predicted"/>
<dbReference type="InterPro" id="IPR008318">
    <property type="entry name" value="UCP030820"/>
</dbReference>
<sequence length="164" mass="18425">MQPLIKNGLLVENDPWAVFEAGEDGAFPEYALLPLSFWVSQGDEIRDSVFKLGAVLRAGDEIDALIPYLPQLKVIAFEFEKFADGRAFSFARQLRSEHAFTGEIRAFGDILPDQVNYLQRSGFDAFVLRSEQEAETALALGNTFSVQYQSDAVQSQPLFRRRVS</sequence>
<keyword evidence="2" id="KW-1185">Reference proteome</keyword>
<organism evidence="1 2">
    <name type="scientific">Reinekea blandensis MED297</name>
    <dbReference type="NCBI Taxonomy" id="314283"/>
    <lineage>
        <taxon>Bacteria</taxon>
        <taxon>Pseudomonadati</taxon>
        <taxon>Pseudomonadota</taxon>
        <taxon>Gammaproteobacteria</taxon>
        <taxon>Oceanospirillales</taxon>
        <taxon>Saccharospirillaceae</taxon>
        <taxon>Reinekea</taxon>
    </lineage>
</organism>
<dbReference type="HOGENOM" id="CLU_115811_2_1_6"/>
<dbReference type="OrthoDB" id="9800421at2"/>
<dbReference type="Proteomes" id="UP000005953">
    <property type="component" value="Unassembled WGS sequence"/>
</dbReference>
<dbReference type="RefSeq" id="WP_008043623.1">
    <property type="nucleotide sequence ID" value="NZ_CH724150.1"/>
</dbReference>
<evidence type="ECO:0000313" key="1">
    <source>
        <dbReference type="EMBL" id="EAR08385.1"/>
    </source>
</evidence>
<comment type="caution">
    <text evidence="1">The sequence shown here is derived from an EMBL/GenBank/DDBJ whole genome shotgun (WGS) entry which is preliminary data.</text>
</comment>
<dbReference type="PIRSF" id="PIRSF030820">
    <property type="entry name" value="UCP030820"/>
    <property type="match status" value="1"/>
</dbReference>